<evidence type="ECO:0000313" key="3">
    <source>
        <dbReference type="Proteomes" id="UP000313231"/>
    </source>
</evidence>
<dbReference type="InterPro" id="IPR006976">
    <property type="entry name" value="VanZ-like"/>
</dbReference>
<dbReference type="AlphaFoldDB" id="A0A5C4W7J3"/>
<feature type="domain" description="VanZ-like" evidence="1">
    <location>
        <begin position="24"/>
        <end position="94"/>
    </location>
</feature>
<dbReference type="EMBL" id="VDMP01000018">
    <property type="protein sequence ID" value="TNM44171.1"/>
    <property type="molecule type" value="Genomic_DNA"/>
</dbReference>
<accession>A0A5C4W7J3</accession>
<proteinExistence type="predicted"/>
<dbReference type="Pfam" id="PF04892">
    <property type="entry name" value="VanZ"/>
    <property type="match status" value="1"/>
</dbReference>
<organism evidence="2 3">
    <name type="scientific">Nocardioides albidus</name>
    <dbReference type="NCBI Taxonomy" id="1517589"/>
    <lineage>
        <taxon>Bacteria</taxon>
        <taxon>Bacillati</taxon>
        <taxon>Actinomycetota</taxon>
        <taxon>Actinomycetes</taxon>
        <taxon>Propionibacteriales</taxon>
        <taxon>Nocardioidaceae</taxon>
        <taxon>Nocardioides</taxon>
    </lineage>
</organism>
<protein>
    <recommendedName>
        <fullName evidence="1">VanZ-like domain-containing protein</fullName>
    </recommendedName>
</protein>
<evidence type="ECO:0000259" key="1">
    <source>
        <dbReference type="Pfam" id="PF04892"/>
    </source>
</evidence>
<sequence length="117" mass="12260">MVLHVWELLIDVGVSPTLATPTRVEALVNAAMFVPPVALAVVALPRLRWLEVVGLGFITSLGVEVVQAILLDARTAQAVDLASNTTGALIGAAAGATFRRWEQLSARRSAASGWTTG</sequence>
<comment type="caution">
    <text evidence="2">The sequence shown here is derived from an EMBL/GenBank/DDBJ whole genome shotgun (WGS) entry which is preliminary data.</text>
</comment>
<reference evidence="2 3" key="1">
    <citation type="journal article" date="2016" name="Int. J. Syst. Evol. Microbiol.">
        <title>Nocardioides albidus sp. nov., an actinobacterium isolated from garden soil.</title>
        <authorList>
            <person name="Singh H."/>
            <person name="Du J."/>
            <person name="Trinh H."/>
            <person name="Won K."/>
            <person name="Yang J.E."/>
            <person name="Yin C."/>
            <person name="Kook M."/>
            <person name="Yi T.H."/>
        </authorList>
    </citation>
    <scope>NUCLEOTIDE SEQUENCE [LARGE SCALE GENOMIC DNA]</scope>
    <source>
        <strain evidence="2 3">CCTCC AB 2015297</strain>
    </source>
</reference>
<keyword evidence="3" id="KW-1185">Reference proteome</keyword>
<evidence type="ECO:0000313" key="2">
    <source>
        <dbReference type="EMBL" id="TNM44171.1"/>
    </source>
</evidence>
<name>A0A5C4W7J3_9ACTN</name>
<dbReference type="RefSeq" id="WP_139621852.1">
    <property type="nucleotide sequence ID" value="NZ_VDMP01000018.1"/>
</dbReference>
<dbReference type="Proteomes" id="UP000313231">
    <property type="component" value="Unassembled WGS sequence"/>
</dbReference>
<gene>
    <name evidence="2" type="ORF">FHP29_05545</name>
</gene>